<dbReference type="EMBL" id="HADZ01006601">
    <property type="protein sequence ID" value="SBP70542.1"/>
    <property type="molecule type" value="Transcribed_RNA"/>
</dbReference>
<organism evidence="1">
    <name type="scientific">Nothobranchius kadleci</name>
    <name type="common">African annual killifish</name>
    <dbReference type="NCBI Taxonomy" id="1051664"/>
    <lineage>
        <taxon>Eukaryota</taxon>
        <taxon>Metazoa</taxon>
        <taxon>Chordata</taxon>
        <taxon>Craniata</taxon>
        <taxon>Vertebrata</taxon>
        <taxon>Euteleostomi</taxon>
        <taxon>Actinopterygii</taxon>
        <taxon>Neopterygii</taxon>
        <taxon>Teleostei</taxon>
        <taxon>Neoteleostei</taxon>
        <taxon>Acanthomorphata</taxon>
        <taxon>Ovalentaria</taxon>
        <taxon>Atherinomorphae</taxon>
        <taxon>Cyprinodontiformes</taxon>
        <taxon>Nothobranchiidae</taxon>
        <taxon>Nothobranchius</taxon>
    </lineage>
</organism>
<evidence type="ECO:0000313" key="1">
    <source>
        <dbReference type="EMBL" id="SBP70542.1"/>
    </source>
</evidence>
<reference evidence="1" key="2">
    <citation type="submission" date="2016-06" db="EMBL/GenBank/DDBJ databases">
        <title>The genome of a short-lived fish provides insights into sex chromosome evolution and the genetic control of aging.</title>
        <authorList>
            <person name="Reichwald K."/>
            <person name="Felder M."/>
            <person name="Petzold A."/>
            <person name="Koch P."/>
            <person name="Groth M."/>
            <person name="Platzer M."/>
        </authorList>
    </citation>
    <scope>NUCLEOTIDE SEQUENCE</scope>
    <source>
        <tissue evidence="1">Brain</tissue>
    </source>
</reference>
<protein>
    <submittedName>
        <fullName evidence="1">Uncharacterized protein</fullName>
    </submittedName>
</protein>
<name>A0A1A8BSB6_NOTKA</name>
<gene>
    <name evidence="1" type="primary">TvY486_0034170</name>
</gene>
<dbReference type="AlphaFoldDB" id="A0A1A8BSB6"/>
<accession>A0A1A8BSB6</accession>
<reference evidence="1" key="1">
    <citation type="submission" date="2016-05" db="EMBL/GenBank/DDBJ databases">
        <authorList>
            <person name="Lavstsen T."/>
            <person name="Jespersen J.S."/>
        </authorList>
    </citation>
    <scope>NUCLEOTIDE SEQUENCE</scope>
    <source>
        <tissue evidence="1">Brain</tissue>
    </source>
</reference>
<proteinExistence type="predicted"/>
<sequence length="99" mass="11342">MQWRKIKEPAKAEPVQSLGSKVQLHADWLMLKLTGSSLTIKWRTEKYTMIVKLRKTKLYKRMKSPHHPVYSASCSATDQSRCRYESHTGAGSMASRCSI</sequence>